<dbReference type="EMBL" id="KQ258444">
    <property type="protein sequence ID" value="KOM28710.1"/>
    <property type="molecule type" value="Genomic_DNA"/>
</dbReference>
<dbReference type="PANTHER" id="PTHR22894:SF5">
    <property type="entry name" value="RING-TYPE DOMAIN-CONTAINING PROTEIN"/>
    <property type="match status" value="1"/>
</dbReference>
<evidence type="ECO:0000313" key="1">
    <source>
        <dbReference type="EMBL" id="KOM28710.1"/>
    </source>
</evidence>
<dbReference type="AlphaFoldDB" id="A0A0L9TDL1"/>
<dbReference type="STRING" id="3914.A0A0L9TDL1"/>
<dbReference type="GO" id="GO:0061630">
    <property type="term" value="F:ubiquitin protein ligase activity"/>
    <property type="evidence" value="ECO:0007669"/>
    <property type="project" value="InterPro"/>
</dbReference>
<dbReference type="Proteomes" id="UP000053144">
    <property type="component" value="Unassembled WGS sequence"/>
</dbReference>
<dbReference type="PANTHER" id="PTHR22894">
    <property type="entry name" value="RING-TYPE DOMAIN-CONTAINING PROTEIN"/>
    <property type="match status" value="1"/>
</dbReference>
<gene>
    <name evidence="1" type="ORF">LR48_Vigan564s002000</name>
</gene>
<accession>A0A0L9TDL1</accession>
<evidence type="ECO:0000313" key="2">
    <source>
        <dbReference type="Proteomes" id="UP000053144"/>
    </source>
</evidence>
<name>A0A0L9TDL1_PHAAN</name>
<sequence length="251" mass="28199">MKEWKWSLFLLPMISVQSAMPTFTFLLKPIALTGFVQIASCSSGTSSCKCPLCRRPITLLIPTEHSLSQRHDPEVAQILSKIHAYNRVFGGQSSSFFKAASGVPKPSKIPSVCGWSVLCATKEREEQKRAREEMFQNVQRYAVPVVEEENRYLRQVVVSSHFALARFSPSLAVAVGRNLAVSGGRVVPPSVVALFLLCSCDLFRTHLRVPLFHSSVHIPLFVWFNVMKYFFLKSSKPLFLSFFSLNCCSVF</sequence>
<organism evidence="1 2">
    <name type="scientific">Phaseolus angularis</name>
    <name type="common">Azuki bean</name>
    <name type="synonym">Vigna angularis</name>
    <dbReference type="NCBI Taxonomy" id="3914"/>
    <lineage>
        <taxon>Eukaryota</taxon>
        <taxon>Viridiplantae</taxon>
        <taxon>Streptophyta</taxon>
        <taxon>Embryophyta</taxon>
        <taxon>Tracheophyta</taxon>
        <taxon>Spermatophyta</taxon>
        <taxon>Magnoliopsida</taxon>
        <taxon>eudicotyledons</taxon>
        <taxon>Gunneridae</taxon>
        <taxon>Pentapetalae</taxon>
        <taxon>rosids</taxon>
        <taxon>fabids</taxon>
        <taxon>Fabales</taxon>
        <taxon>Fabaceae</taxon>
        <taxon>Papilionoideae</taxon>
        <taxon>50 kb inversion clade</taxon>
        <taxon>NPAAA clade</taxon>
        <taxon>indigoferoid/millettioid clade</taxon>
        <taxon>Phaseoleae</taxon>
        <taxon>Vigna</taxon>
    </lineage>
</organism>
<proteinExistence type="predicted"/>
<dbReference type="Gramene" id="KOM28710">
    <property type="protein sequence ID" value="KOM28710"/>
    <property type="gene ID" value="LR48_Vigan564s002000"/>
</dbReference>
<protein>
    <submittedName>
        <fullName evidence="1">Uncharacterized protein</fullName>
    </submittedName>
</protein>
<reference evidence="2" key="1">
    <citation type="journal article" date="2015" name="Proc. Natl. Acad. Sci. U.S.A.">
        <title>Genome sequencing of adzuki bean (Vigna angularis) provides insight into high starch and low fat accumulation and domestication.</title>
        <authorList>
            <person name="Yang K."/>
            <person name="Tian Z."/>
            <person name="Chen C."/>
            <person name="Luo L."/>
            <person name="Zhao B."/>
            <person name="Wang Z."/>
            <person name="Yu L."/>
            <person name="Li Y."/>
            <person name="Sun Y."/>
            <person name="Li W."/>
            <person name="Chen Y."/>
            <person name="Li Y."/>
            <person name="Zhang Y."/>
            <person name="Ai D."/>
            <person name="Zhao J."/>
            <person name="Shang C."/>
            <person name="Ma Y."/>
            <person name="Wu B."/>
            <person name="Wang M."/>
            <person name="Gao L."/>
            <person name="Sun D."/>
            <person name="Zhang P."/>
            <person name="Guo F."/>
            <person name="Wang W."/>
            <person name="Li Y."/>
            <person name="Wang J."/>
            <person name="Varshney R.K."/>
            <person name="Wang J."/>
            <person name="Ling H.Q."/>
            <person name="Wan P."/>
        </authorList>
    </citation>
    <scope>NUCLEOTIDE SEQUENCE</scope>
    <source>
        <strain evidence="2">cv. Jingnong 6</strain>
    </source>
</reference>
<dbReference type="InterPro" id="IPR038896">
    <property type="entry name" value="RNF170"/>
</dbReference>